<dbReference type="InterPro" id="IPR016518">
    <property type="entry name" value="Alpha-L-fucosidase"/>
</dbReference>
<feature type="domain" description="Alpha fucosidase A-like C-terminal" evidence="2">
    <location>
        <begin position="724"/>
        <end position="793"/>
    </location>
</feature>
<dbReference type="Pfam" id="PF14498">
    <property type="entry name" value="Glyco_hyd_65N_2"/>
    <property type="match status" value="1"/>
</dbReference>
<dbReference type="GO" id="GO:0004560">
    <property type="term" value="F:alpha-L-fucosidase activity"/>
    <property type="evidence" value="ECO:0007669"/>
    <property type="project" value="InterPro"/>
</dbReference>
<gene>
    <name evidence="4" type="ORF">GTC17259_17580</name>
</gene>
<dbReference type="InterPro" id="IPR012341">
    <property type="entry name" value="6hp_glycosidase-like_sf"/>
</dbReference>
<evidence type="ECO:0000313" key="4">
    <source>
        <dbReference type="EMBL" id="BFO76708.1"/>
    </source>
</evidence>
<feature type="domain" description="Glycosyl hydrolase family 95 N-terminal" evidence="1">
    <location>
        <begin position="51"/>
        <end position="296"/>
    </location>
</feature>
<dbReference type="PANTHER" id="PTHR31084">
    <property type="entry name" value="ALPHA-L-FUCOSIDASE 2"/>
    <property type="match status" value="1"/>
</dbReference>
<dbReference type="InterPro" id="IPR049053">
    <property type="entry name" value="AFCA-like_C"/>
</dbReference>
<dbReference type="FunFam" id="1.50.10.10:FF:000028">
    <property type="entry name" value="Alpha-L-fucosidase 2"/>
    <property type="match status" value="1"/>
</dbReference>
<dbReference type="Pfam" id="PF21307">
    <property type="entry name" value="Glyco_hydro_95_C"/>
    <property type="match status" value="1"/>
</dbReference>
<name>A0AB33J4R5_9BACT</name>
<dbReference type="Pfam" id="PF22124">
    <property type="entry name" value="Glyco_hydro_95_cat"/>
    <property type="match status" value="1"/>
</dbReference>
<evidence type="ECO:0000259" key="3">
    <source>
        <dbReference type="Pfam" id="PF22124"/>
    </source>
</evidence>
<feature type="domain" description="Glycosyl hydrolase family 95 catalytic" evidence="3">
    <location>
        <begin position="328"/>
        <end position="722"/>
    </location>
</feature>
<keyword evidence="4" id="KW-0378">Hydrolase</keyword>
<dbReference type="Gene3D" id="2.70.98.50">
    <property type="entry name" value="putative glycoside hydrolase family protein from bacillus halodurans"/>
    <property type="match status" value="1"/>
</dbReference>
<dbReference type="EMBL" id="AP035787">
    <property type="protein sequence ID" value="BFO76708.1"/>
    <property type="molecule type" value="Genomic_DNA"/>
</dbReference>
<proteinExistence type="predicted"/>
<dbReference type="InterPro" id="IPR008928">
    <property type="entry name" value="6-hairpin_glycosidase_sf"/>
</dbReference>
<organism evidence="4">
    <name type="scientific">Prevotella sp. GTC17259</name>
    <dbReference type="NCBI Taxonomy" id="3236795"/>
    <lineage>
        <taxon>Bacteria</taxon>
        <taxon>Pseudomonadati</taxon>
        <taxon>Bacteroidota</taxon>
        <taxon>Bacteroidia</taxon>
        <taxon>Bacteroidales</taxon>
        <taxon>Prevotellaceae</taxon>
        <taxon>Prevotella</taxon>
    </lineage>
</organism>
<protein>
    <submittedName>
        <fullName evidence="4">Glycoside hydrolase family 95 protein</fullName>
    </submittedName>
</protein>
<dbReference type="PIRSF" id="PIRSF007663">
    <property type="entry name" value="UCP007663"/>
    <property type="match status" value="1"/>
</dbReference>
<evidence type="ECO:0000259" key="1">
    <source>
        <dbReference type="Pfam" id="PF14498"/>
    </source>
</evidence>
<dbReference type="PANTHER" id="PTHR31084:SF19">
    <property type="entry name" value="GLYCOSYL HYDROLASE FAMILY 95 N-TERMINAL DOMAIN-CONTAINING PROTEIN"/>
    <property type="match status" value="1"/>
</dbReference>
<dbReference type="AlphaFoldDB" id="A0AB33J4R5"/>
<dbReference type="InterPro" id="IPR027414">
    <property type="entry name" value="GH95_N_dom"/>
</dbReference>
<dbReference type="GO" id="GO:0005975">
    <property type="term" value="P:carbohydrate metabolic process"/>
    <property type="evidence" value="ECO:0007669"/>
    <property type="project" value="InterPro"/>
</dbReference>
<sequence>MVQAQQSKLSVWFDTPCTLNGRTPWYGGHPEQWNRDKKPVTAGQGYINADQEWESRSLPIGNSSLGANIMGSVSAERFSLNEKTLWRGGPNVKQGPAYYWNVNKQSAHVLKDIRDAFARGDQEAADRLTSKNFNGLAQYSIADEEDFRFGNFTTMGECYIETGLSEVGMTRYRRELSLDSALAKVSFTKDGTHYQRTYFISYPANIMVVKMKANKPGMQNLLFSYAPNPIGTGRMQADGADGLVYQAALDNNGMRFTIRIKAVAEGGQVSVTDDKIRVSGADEVTFYIAADTDYKMNFDPDFNDRKAYVGVDPDATTQQWMQQAVAKGYTQLLNEHEADYMPLFNRVRLTLNPDKAVNNLPTNVRLQNYRKGTADFGLEELYYQFGRYLLIASSRPGTMPANLQGIWHNNVDGPWRVDYHNNINIQMNYWPSLQANLAECAQPLTDFIKTQLKGGAVTAKSYYDARGWTVSISSNIFGFTSPLSDEVMNWNLCPVAGPWLATHLWEYYDFTRDKNFLRNTGYPMIKGSADFAVDYLWKRPDGVYTAAPSTSPEHGSVDQGTTFSHAVIREILTDAIAASKVLGVDAKARQEWENVLRHLAPYRIGRYGQIMEWSTDIDDPNDHHRHVNHLFGLHPGHSISPVTTPELAKAARVVLEHRGDGATGWSMGWKLNQWARLHDGNHAYMLYGNLLKNGTLDNLWDTHTPFQIDGNFGGTAGITEMLLQSQMGFIHLLPALPDAWRTGSVRGLMARGNFEIDMSWRDGALSVVTVKARSGGKCTLTYGRHTLNLNTKTGRVYTFTYDAVQGLKQQ</sequence>
<reference evidence="4" key="1">
    <citation type="submission" date="2024-07" db="EMBL/GenBank/DDBJ databases">
        <title>Complete genome sequence of Prevotella sp. YM-2024 GTC17259.</title>
        <authorList>
            <person name="Hayashi M."/>
            <person name="Muto Y."/>
            <person name="Tanaka K."/>
            <person name="Niwa H."/>
        </authorList>
    </citation>
    <scope>NUCLEOTIDE SEQUENCE</scope>
    <source>
        <strain evidence="4">GTC17259</strain>
    </source>
</reference>
<dbReference type="InterPro" id="IPR054363">
    <property type="entry name" value="GH95_cat"/>
</dbReference>
<dbReference type="Gene3D" id="1.50.10.10">
    <property type="match status" value="1"/>
</dbReference>
<evidence type="ECO:0000259" key="2">
    <source>
        <dbReference type="Pfam" id="PF21307"/>
    </source>
</evidence>
<accession>A0AB33J4R5</accession>
<dbReference type="SUPFAM" id="SSF48208">
    <property type="entry name" value="Six-hairpin glycosidases"/>
    <property type="match status" value="1"/>
</dbReference>